<name>A0A9N9RLG5_9DIPT</name>
<feature type="chain" id="PRO_5040293480" evidence="1">
    <location>
        <begin position="20"/>
        <end position="299"/>
    </location>
</feature>
<dbReference type="Proteomes" id="UP001153620">
    <property type="component" value="Chromosome 1"/>
</dbReference>
<organism evidence="2 3">
    <name type="scientific">Chironomus riparius</name>
    <dbReference type="NCBI Taxonomy" id="315576"/>
    <lineage>
        <taxon>Eukaryota</taxon>
        <taxon>Metazoa</taxon>
        <taxon>Ecdysozoa</taxon>
        <taxon>Arthropoda</taxon>
        <taxon>Hexapoda</taxon>
        <taxon>Insecta</taxon>
        <taxon>Pterygota</taxon>
        <taxon>Neoptera</taxon>
        <taxon>Endopterygota</taxon>
        <taxon>Diptera</taxon>
        <taxon>Nematocera</taxon>
        <taxon>Chironomoidea</taxon>
        <taxon>Chironomidae</taxon>
        <taxon>Chironominae</taxon>
        <taxon>Chironomus</taxon>
    </lineage>
</organism>
<dbReference type="OrthoDB" id="7724124at2759"/>
<keyword evidence="3" id="KW-1185">Reference proteome</keyword>
<gene>
    <name evidence="2" type="ORF">CHIRRI_LOCUS1421</name>
</gene>
<evidence type="ECO:0000313" key="2">
    <source>
        <dbReference type="EMBL" id="CAG9798439.1"/>
    </source>
</evidence>
<reference evidence="2" key="2">
    <citation type="submission" date="2022-10" db="EMBL/GenBank/DDBJ databases">
        <authorList>
            <consortium name="ENA_rothamsted_submissions"/>
            <consortium name="culmorum"/>
            <person name="King R."/>
        </authorList>
    </citation>
    <scope>NUCLEOTIDE SEQUENCE</scope>
</reference>
<sequence length="299" mass="35503">MVNLISPFLLLQLIIIISAKTYIIVDETLIEIKTPWYMHVQTEHYERGQWLVQAYSKTFNDFCPEIKNPLQVWYYLMKDVKGCVVLKGEMYEFDMQAISFPDKLLNAIPNHYTGKWRCVVHSAFNVNGEKKMDCKSNIYFIILEQERCVVDGYDNDFETFDYSNFHIIPENDTHTFINGSLKALLDIKTPWYIHVHTEHYERGKWLLQAFTRTYKDFCPEFKNSLQVWYYITKNYKGCVIPKGNIFEYDMISLSFDEVLLRAIPNHYVGKWRAVVHGMFTVDGVEKLDCKRYYANVYIE</sequence>
<evidence type="ECO:0000313" key="3">
    <source>
        <dbReference type="Proteomes" id="UP001153620"/>
    </source>
</evidence>
<dbReference type="AlphaFoldDB" id="A0A9N9RLG5"/>
<keyword evidence="1" id="KW-0732">Signal</keyword>
<reference evidence="2" key="1">
    <citation type="submission" date="2022-01" db="EMBL/GenBank/DDBJ databases">
        <authorList>
            <person name="King R."/>
        </authorList>
    </citation>
    <scope>NUCLEOTIDE SEQUENCE</scope>
</reference>
<accession>A0A9N9RLG5</accession>
<protein>
    <submittedName>
        <fullName evidence="2">Uncharacterized protein</fullName>
    </submittedName>
</protein>
<feature type="signal peptide" evidence="1">
    <location>
        <begin position="1"/>
        <end position="19"/>
    </location>
</feature>
<evidence type="ECO:0000256" key="1">
    <source>
        <dbReference type="SAM" id="SignalP"/>
    </source>
</evidence>
<dbReference type="EMBL" id="OU895877">
    <property type="protein sequence ID" value="CAG9798439.1"/>
    <property type="molecule type" value="Genomic_DNA"/>
</dbReference>
<proteinExistence type="predicted"/>